<feature type="region of interest" description="Disordered" evidence="2">
    <location>
        <begin position="447"/>
        <end position="475"/>
    </location>
</feature>
<evidence type="ECO:0000256" key="1">
    <source>
        <dbReference type="SAM" id="Coils"/>
    </source>
</evidence>
<sequence length="475" mass="54651">MKNMDDVPTIPMYQEEEEYDPERTLECDKAILKYIVSKIYNNNSGVKKLQLEMERLRNELQVMKEEQKNIVKNVLKMNNNNINHKSDTIVDVDAVATTTTTTTSTATINKTSSPSVTTIVTPSITNKQKSLIDVNPISSSSNSNNNNNFNFYYPRTIASLSPPPSKSYSKEISDENNSVINYNEKSRKRTLSPKERELPLKKRRIISIDFSEGFKPNPVANIRNRTIIKVDEKVREKGGGGGNKNKDKDKDQDDDPPKDTDGDGCKKKSSKKDKTRLSRRTFDLIMKHPSLNDVKKLDASVPKLIKRLETRGGGIRLPKHKRFTKYRKFKDAVLLCFNSSEKRYQFEKIIKELPIPRSEKPEVFIEKICDEESDNSDLGRYLKNAKVFGAVGNFHKEANSNNFIFSFKGDHPFDTHKITSVDEYLKLLDFRESKLRKEARFQKMYEMSNSSRNKQTTSINGNNDKNAFYGKSHWR</sequence>
<name>A0A9C7CEL2_9VIRU</name>
<keyword evidence="1" id="KW-0175">Coiled coil</keyword>
<protein>
    <submittedName>
        <fullName evidence="3">Uncharacterized protein</fullName>
    </submittedName>
</protein>
<evidence type="ECO:0000256" key="2">
    <source>
        <dbReference type="SAM" id="MobiDB-lite"/>
    </source>
</evidence>
<dbReference type="EMBL" id="LC738883">
    <property type="protein sequence ID" value="BDT63280.1"/>
    <property type="molecule type" value="Genomic_DNA"/>
</dbReference>
<feature type="compositionally biased region" description="Basic and acidic residues" evidence="2">
    <location>
        <begin position="233"/>
        <end position="266"/>
    </location>
</feature>
<evidence type="ECO:0000313" key="3">
    <source>
        <dbReference type="EMBL" id="BDT63280.1"/>
    </source>
</evidence>
<proteinExistence type="predicted"/>
<reference evidence="3" key="1">
    <citation type="submission" date="2022-10" db="EMBL/GenBank/DDBJ databases">
        <title>Genome sequences of endogenous nimaviruses in decapod crustaceans.</title>
        <authorList>
            <person name="Kawato S."/>
            <person name="Nozaki R."/>
            <person name="Kondo H."/>
            <person name="Hirono I."/>
        </authorList>
    </citation>
    <scope>NUCLEOTIDE SEQUENCE</scope>
    <source>
        <strain evidence="3">TUMSAT20210906</strain>
    </source>
</reference>
<feature type="region of interest" description="Disordered" evidence="2">
    <location>
        <begin position="233"/>
        <end position="274"/>
    </location>
</feature>
<feature type="compositionally biased region" description="Polar residues" evidence="2">
    <location>
        <begin position="447"/>
        <end position="465"/>
    </location>
</feature>
<accession>A0A9C7CEL2</accession>
<feature type="coiled-coil region" evidence="1">
    <location>
        <begin position="46"/>
        <end position="73"/>
    </location>
</feature>
<organism evidence="3">
    <name type="scientific">Armadillidium vulgare clopovirus</name>
    <dbReference type="NCBI Taxonomy" id="2984284"/>
    <lineage>
        <taxon>Viruses</taxon>
        <taxon>Viruses incertae sedis</taxon>
        <taxon>Naldaviricetes</taxon>
        <taxon>Nimaviridae</taxon>
    </lineage>
</organism>